<dbReference type="OrthoDB" id="330499at2759"/>
<dbReference type="AlphaFoldDB" id="T1EEU3"/>
<dbReference type="EMBL" id="AMQM01002891">
    <property type="status" value="NOT_ANNOTATED_CDS"/>
    <property type="molecule type" value="Genomic_DNA"/>
</dbReference>
<dbReference type="PANTHER" id="PTHR11521">
    <property type="entry name" value="TROPONIN T"/>
    <property type="match status" value="1"/>
</dbReference>
<evidence type="ECO:0008006" key="7">
    <source>
        <dbReference type="Google" id="ProtNLM"/>
    </source>
</evidence>
<evidence type="ECO:0000256" key="1">
    <source>
        <dbReference type="ARBA" id="ARBA00008330"/>
    </source>
</evidence>
<evidence type="ECO:0000256" key="2">
    <source>
        <dbReference type="SAM" id="Coils"/>
    </source>
</evidence>
<dbReference type="GO" id="GO:0005523">
    <property type="term" value="F:tropomyosin binding"/>
    <property type="evidence" value="ECO:0000318"/>
    <property type="project" value="GO_Central"/>
</dbReference>
<dbReference type="InterPro" id="IPR027707">
    <property type="entry name" value="TNNT"/>
</dbReference>
<protein>
    <recommendedName>
        <fullName evidence="7">Troponin T</fullName>
    </recommendedName>
</protein>
<dbReference type="GO" id="GO:0045214">
    <property type="term" value="P:sarcomere organization"/>
    <property type="evidence" value="ECO:0000318"/>
    <property type="project" value="GO_Central"/>
</dbReference>
<name>T1EEU3_HELRO</name>
<dbReference type="Proteomes" id="UP000015101">
    <property type="component" value="Unassembled WGS sequence"/>
</dbReference>
<dbReference type="OMA" id="IDHQRGT"/>
<feature type="coiled-coil region" evidence="2">
    <location>
        <begin position="159"/>
        <end position="186"/>
    </location>
</feature>
<dbReference type="HOGENOM" id="CLU_062506_0_0_1"/>
<dbReference type="eggNOG" id="KOG3634">
    <property type="taxonomic scope" value="Eukaryota"/>
</dbReference>
<gene>
    <name evidence="5" type="primary">20195095</name>
    <name evidence="4" type="ORF">HELRODRAFT_109499</name>
</gene>
<dbReference type="KEGG" id="hro:HELRODRAFT_109499"/>
<dbReference type="EnsemblMetazoa" id="HelroT109499">
    <property type="protein sequence ID" value="HelroP109499"/>
    <property type="gene ID" value="HelroG109499"/>
</dbReference>
<proteinExistence type="inferred from homology"/>
<dbReference type="InterPro" id="IPR038077">
    <property type="entry name" value="Troponin_sf"/>
</dbReference>
<dbReference type="EMBL" id="KB095905">
    <property type="protein sequence ID" value="ESO10187.1"/>
    <property type="molecule type" value="Genomic_DNA"/>
</dbReference>
<feature type="region of interest" description="Disordered" evidence="3">
    <location>
        <begin position="30"/>
        <end position="80"/>
    </location>
</feature>
<dbReference type="STRING" id="6412.T1EEU3"/>
<reference evidence="6" key="1">
    <citation type="submission" date="2012-12" db="EMBL/GenBank/DDBJ databases">
        <authorList>
            <person name="Hellsten U."/>
            <person name="Grimwood J."/>
            <person name="Chapman J.A."/>
            <person name="Shapiro H."/>
            <person name="Aerts A."/>
            <person name="Otillar R.P."/>
            <person name="Terry A.Y."/>
            <person name="Boore J.L."/>
            <person name="Simakov O."/>
            <person name="Marletaz F."/>
            <person name="Cho S.-J."/>
            <person name="Edsinger-Gonzales E."/>
            <person name="Havlak P."/>
            <person name="Kuo D.-H."/>
            <person name="Larsson T."/>
            <person name="Lv J."/>
            <person name="Arendt D."/>
            <person name="Savage R."/>
            <person name="Osoegawa K."/>
            <person name="de Jong P."/>
            <person name="Lindberg D.R."/>
            <person name="Seaver E.C."/>
            <person name="Weisblat D.A."/>
            <person name="Putnam N.H."/>
            <person name="Grigoriev I.V."/>
            <person name="Rokhsar D.S."/>
        </authorList>
    </citation>
    <scope>NUCLEOTIDE SEQUENCE</scope>
</reference>
<evidence type="ECO:0000313" key="6">
    <source>
        <dbReference type="Proteomes" id="UP000015101"/>
    </source>
</evidence>
<dbReference type="SUPFAM" id="SSF90250">
    <property type="entry name" value="Troponin coil-coiled subunits"/>
    <property type="match status" value="1"/>
</dbReference>
<organism evidence="5 6">
    <name type="scientific">Helobdella robusta</name>
    <name type="common">Californian leech</name>
    <dbReference type="NCBI Taxonomy" id="6412"/>
    <lineage>
        <taxon>Eukaryota</taxon>
        <taxon>Metazoa</taxon>
        <taxon>Spiralia</taxon>
        <taxon>Lophotrochozoa</taxon>
        <taxon>Annelida</taxon>
        <taxon>Clitellata</taxon>
        <taxon>Hirudinea</taxon>
        <taxon>Rhynchobdellida</taxon>
        <taxon>Glossiphoniidae</taxon>
        <taxon>Helobdella</taxon>
    </lineage>
</organism>
<sequence>MDPVGLDESDLELLDQNRLERDQILLEINELKERNERRKKEREEEEHRLAAERAAEEQRRKAEEEERRKKKEEDDIKRKQDRALKMAEFEKWKNPPKANFVISKKIGAALGSEPESEQDDQKNKKSKEQLESEKKAILAQRIRPLDVSGYDSSKLAEKAKELHTLIARLEGEKYDLEKRYKTMQVQLMELADRARQQNVVGKEGGLKRVHGSEETVDVIQTRFAGAPSKVEMYSKYERQKDKRSYDDRKEIYTGPLFSSHAERIQPQKVVAWNEERMPTYQ</sequence>
<dbReference type="Gene3D" id="1.20.5.350">
    <property type="match status" value="1"/>
</dbReference>
<evidence type="ECO:0000313" key="4">
    <source>
        <dbReference type="EMBL" id="ESO10187.1"/>
    </source>
</evidence>
<dbReference type="FunFam" id="1.20.5.350:FF:000013">
    <property type="match status" value="1"/>
</dbReference>
<dbReference type="GeneID" id="20195095"/>
<feature type="compositionally biased region" description="Basic and acidic residues" evidence="3">
    <location>
        <begin position="119"/>
        <end position="135"/>
    </location>
</feature>
<evidence type="ECO:0000256" key="3">
    <source>
        <dbReference type="SAM" id="MobiDB-lite"/>
    </source>
</evidence>
<keyword evidence="2" id="KW-0175">Coiled coil</keyword>
<dbReference type="Pfam" id="PF00992">
    <property type="entry name" value="Troponin"/>
    <property type="match status" value="1"/>
</dbReference>
<dbReference type="PANTHER" id="PTHR11521:SF1">
    <property type="entry name" value="TROPONIN T, SKELETAL MUSCLE"/>
    <property type="match status" value="1"/>
</dbReference>
<accession>T1EEU3</accession>
<dbReference type="InterPro" id="IPR001978">
    <property type="entry name" value="Troponin"/>
</dbReference>
<dbReference type="GO" id="GO:0006937">
    <property type="term" value="P:regulation of muscle contraction"/>
    <property type="evidence" value="ECO:0007669"/>
    <property type="project" value="InterPro"/>
</dbReference>
<dbReference type="CTD" id="20195095"/>
<feature type="region of interest" description="Disordered" evidence="3">
    <location>
        <begin position="110"/>
        <end position="135"/>
    </location>
</feature>
<dbReference type="GO" id="GO:0005861">
    <property type="term" value="C:troponin complex"/>
    <property type="evidence" value="ECO:0000318"/>
    <property type="project" value="GO_Central"/>
</dbReference>
<dbReference type="InParanoid" id="T1EEU3"/>
<reference evidence="5" key="3">
    <citation type="submission" date="2015-06" db="UniProtKB">
        <authorList>
            <consortium name="EnsemblMetazoa"/>
        </authorList>
    </citation>
    <scope>IDENTIFICATION</scope>
</reference>
<evidence type="ECO:0000313" key="5">
    <source>
        <dbReference type="EnsemblMetazoa" id="HelroP109499"/>
    </source>
</evidence>
<dbReference type="GO" id="GO:0006936">
    <property type="term" value="P:muscle contraction"/>
    <property type="evidence" value="ECO:0000318"/>
    <property type="project" value="GO_Central"/>
</dbReference>
<comment type="similarity">
    <text evidence="1">Belongs to the troponin T family.</text>
</comment>
<dbReference type="RefSeq" id="XP_009012001.1">
    <property type="nucleotide sequence ID" value="XM_009013753.1"/>
</dbReference>
<reference evidence="4 6" key="2">
    <citation type="journal article" date="2013" name="Nature">
        <title>Insights into bilaterian evolution from three spiralian genomes.</title>
        <authorList>
            <person name="Simakov O."/>
            <person name="Marletaz F."/>
            <person name="Cho S.J."/>
            <person name="Edsinger-Gonzales E."/>
            <person name="Havlak P."/>
            <person name="Hellsten U."/>
            <person name="Kuo D.H."/>
            <person name="Larsson T."/>
            <person name="Lv J."/>
            <person name="Arendt D."/>
            <person name="Savage R."/>
            <person name="Osoegawa K."/>
            <person name="de Jong P."/>
            <person name="Grimwood J."/>
            <person name="Chapman J.A."/>
            <person name="Shapiro H."/>
            <person name="Aerts A."/>
            <person name="Otillar R.P."/>
            <person name="Terry A.Y."/>
            <person name="Boore J.L."/>
            <person name="Grigoriev I.V."/>
            <person name="Lindberg D.R."/>
            <person name="Seaver E.C."/>
            <person name="Weisblat D.A."/>
            <person name="Putnam N.H."/>
            <person name="Rokhsar D.S."/>
        </authorList>
    </citation>
    <scope>NUCLEOTIDE SEQUENCE</scope>
</reference>
<keyword evidence="6" id="KW-1185">Reference proteome</keyword>